<protein>
    <submittedName>
        <fullName evidence="2">DUF2934 domain-containing protein</fullName>
    </submittedName>
</protein>
<evidence type="ECO:0000256" key="1">
    <source>
        <dbReference type="SAM" id="MobiDB-lite"/>
    </source>
</evidence>
<dbReference type="EMBL" id="VTPY01000003">
    <property type="protein sequence ID" value="KAA0012730.1"/>
    <property type="molecule type" value="Genomic_DNA"/>
</dbReference>
<dbReference type="AlphaFoldDB" id="A0A7V7G3Q6"/>
<reference evidence="2 3" key="1">
    <citation type="submission" date="2019-08" db="EMBL/GenBank/DDBJ databases">
        <title>Bioinformatics analysis of the strain L3 and L5.</title>
        <authorList>
            <person name="Li X."/>
        </authorList>
    </citation>
    <scope>NUCLEOTIDE SEQUENCE [LARGE SCALE GENOMIC DNA]</scope>
    <source>
        <strain evidence="2 3">L5</strain>
    </source>
</reference>
<feature type="compositionally biased region" description="Polar residues" evidence="1">
    <location>
        <begin position="135"/>
        <end position="146"/>
    </location>
</feature>
<keyword evidence="3" id="KW-1185">Reference proteome</keyword>
<gene>
    <name evidence="2" type="ORF">F0A17_07240</name>
</gene>
<feature type="region of interest" description="Disordered" evidence="1">
    <location>
        <begin position="44"/>
        <end position="251"/>
    </location>
</feature>
<sequence>MADEERVRNLAYKIWESEGRPEGQQQRHWDMALKIVAAEQAEGIDAELEDVGEPVDEPPLLDDDLPLEDDEVGIQENRLPLDAPDGEPDFDEIPYRDDKVAGQDTPVQDRAGPPPDGGDEAPTAASTRPLPAEEATSTGAQDQDTANRGGPEPAASSPGPATGPLEPLPSESATMRRRRQPRRDDDGLTAPDATDTSQVPGKTADRGDKAGKRTAKNASGETKTKTKTKKSSSAPQADKRTSRGSKSKPKD</sequence>
<proteinExistence type="predicted"/>
<dbReference type="Proteomes" id="UP000486760">
    <property type="component" value="Unassembled WGS sequence"/>
</dbReference>
<feature type="compositionally biased region" description="Acidic residues" evidence="1">
    <location>
        <begin position="44"/>
        <end position="73"/>
    </location>
</feature>
<evidence type="ECO:0000313" key="2">
    <source>
        <dbReference type="EMBL" id="KAA0012730.1"/>
    </source>
</evidence>
<organism evidence="2 3">
    <name type="scientific">Billgrantia pellis</name>
    <dbReference type="NCBI Taxonomy" id="2606936"/>
    <lineage>
        <taxon>Bacteria</taxon>
        <taxon>Pseudomonadati</taxon>
        <taxon>Pseudomonadota</taxon>
        <taxon>Gammaproteobacteria</taxon>
        <taxon>Oceanospirillales</taxon>
        <taxon>Halomonadaceae</taxon>
        <taxon>Billgrantia</taxon>
    </lineage>
</organism>
<comment type="caution">
    <text evidence="2">The sequence shown here is derived from an EMBL/GenBank/DDBJ whole genome shotgun (WGS) entry which is preliminary data.</text>
</comment>
<dbReference type="InterPro" id="IPR021327">
    <property type="entry name" value="DUF2934"/>
</dbReference>
<evidence type="ECO:0000313" key="3">
    <source>
        <dbReference type="Proteomes" id="UP000486760"/>
    </source>
</evidence>
<dbReference type="RefSeq" id="WP_149327684.1">
    <property type="nucleotide sequence ID" value="NZ_VTPY01000003.1"/>
</dbReference>
<accession>A0A7V7G3Q6</accession>
<feature type="compositionally biased region" description="Low complexity" evidence="1">
    <location>
        <begin position="149"/>
        <end position="164"/>
    </location>
</feature>
<name>A0A7V7G3Q6_9GAMM</name>
<feature type="compositionally biased region" description="Basic residues" evidence="1">
    <location>
        <begin position="242"/>
        <end position="251"/>
    </location>
</feature>
<dbReference type="Pfam" id="PF11154">
    <property type="entry name" value="DUF2934"/>
    <property type="match status" value="1"/>
</dbReference>